<sequence>MRLTIVDQVHLPEGQLRSHVLKRGGSVGHLRELPISFDQRRHVLEGQRRGSWMAVAFTLPERVDDDALALAWEAVVQRHGTLRSAFVARPPRSVVLHEIELRRGGWVDHPAQPGVGIRDRLREVLDEACAPFARPSHRLCVVQPADGPPSVVIAADHSHVDAWSLLVLVRDLTTCLADLAGGRPPGVDLPPAPAFADHTHELSSRPPVPEDVVTRWREILDAGDGAMPTFPLPLGDLSEPRTAVVEVHDVLDTDQLAAFEGHCRGIGASMLSVSLAEACAAVDDLSGAAAPLRAIFPVHSRYDDRWHDSVGWFITNSVIEVPSPDPAACHRAVKEAVVLGSHPLEPIMAPYGGMPMTPGNFAVSWLDNRRLPVAVPPGLEPQHVSAVVRTDGVMIWFVVNASGLHLRCRYPGTPEARRSVGDWLDGVRQRLQARVASSGGPVPD</sequence>
<dbReference type="GO" id="GO:0031177">
    <property type="term" value="F:phosphopantetheine binding"/>
    <property type="evidence" value="ECO:0007669"/>
    <property type="project" value="TreeGrafter"/>
</dbReference>
<dbReference type="Gene3D" id="3.30.559.10">
    <property type="entry name" value="Chloramphenicol acetyltransferase-like domain"/>
    <property type="match status" value="1"/>
</dbReference>
<dbReference type="PANTHER" id="PTHR45527:SF1">
    <property type="entry name" value="FATTY ACID SYNTHASE"/>
    <property type="match status" value="1"/>
</dbReference>
<accession>A0A4Q2RZV1</accession>
<dbReference type="GO" id="GO:0043041">
    <property type="term" value="P:amino acid activation for nonribosomal peptide biosynthetic process"/>
    <property type="evidence" value="ECO:0007669"/>
    <property type="project" value="TreeGrafter"/>
</dbReference>
<dbReference type="OrthoDB" id="9789603at2"/>
<dbReference type="GO" id="GO:0003824">
    <property type="term" value="F:catalytic activity"/>
    <property type="evidence" value="ECO:0007669"/>
    <property type="project" value="InterPro"/>
</dbReference>
<gene>
    <name evidence="2" type="ORF">EUA93_10550</name>
</gene>
<reference evidence="2 3" key="1">
    <citation type="submission" date="2019-01" db="EMBL/GenBank/DDBJ databases">
        <title>Novel species of Nocardioides.</title>
        <authorList>
            <person name="Liu Q."/>
            <person name="Xin Y.-H."/>
        </authorList>
    </citation>
    <scope>NUCLEOTIDE SEQUENCE [LARGE SCALE GENOMIC DNA]</scope>
    <source>
        <strain evidence="2 3">CGMCC 4.6882</strain>
    </source>
</reference>
<proteinExistence type="predicted"/>
<dbReference type="Proteomes" id="UP000294071">
    <property type="component" value="Unassembled WGS sequence"/>
</dbReference>
<dbReference type="InterPro" id="IPR001242">
    <property type="entry name" value="Condensation_dom"/>
</dbReference>
<dbReference type="SUPFAM" id="SSF52777">
    <property type="entry name" value="CoA-dependent acyltransferases"/>
    <property type="match status" value="2"/>
</dbReference>
<dbReference type="Pfam" id="PF00668">
    <property type="entry name" value="Condensation"/>
    <property type="match status" value="1"/>
</dbReference>
<dbReference type="GO" id="GO:0005737">
    <property type="term" value="C:cytoplasm"/>
    <property type="evidence" value="ECO:0007669"/>
    <property type="project" value="TreeGrafter"/>
</dbReference>
<dbReference type="GO" id="GO:0008610">
    <property type="term" value="P:lipid biosynthetic process"/>
    <property type="evidence" value="ECO:0007669"/>
    <property type="project" value="UniProtKB-ARBA"/>
</dbReference>
<protein>
    <submittedName>
        <fullName evidence="2">Peptide synthetase</fullName>
    </submittedName>
</protein>
<feature type="domain" description="Condensation" evidence="1">
    <location>
        <begin position="43"/>
        <end position="323"/>
    </location>
</feature>
<dbReference type="InterPro" id="IPR023213">
    <property type="entry name" value="CAT-like_dom_sf"/>
</dbReference>
<evidence type="ECO:0000313" key="2">
    <source>
        <dbReference type="EMBL" id="RYB94747.1"/>
    </source>
</evidence>
<organism evidence="2 3">
    <name type="scientific">Nocardioides oleivorans</name>
    <dbReference type="NCBI Taxonomy" id="273676"/>
    <lineage>
        <taxon>Bacteria</taxon>
        <taxon>Bacillati</taxon>
        <taxon>Actinomycetota</taxon>
        <taxon>Actinomycetes</taxon>
        <taxon>Propionibacteriales</taxon>
        <taxon>Nocardioidaceae</taxon>
        <taxon>Nocardioides</taxon>
    </lineage>
</organism>
<name>A0A4Q2RZV1_9ACTN</name>
<dbReference type="AlphaFoldDB" id="A0A4Q2RZV1"/>
<dbReference type="RefSeq" id="WP_129400095.1">
    <property type="nucleotide sequence ID" value="NZ_SDWT01000001.1"/>
</dbReference>
<dbReference type="PANTHER" id="PTHR45527">
    <property type="entry name" value="NONRIBOSOMAL PEPTIDE SYNTHETASE"/>
    <property type="match status" value="1"/>
</dbReference>
<evidence type="ECO:0000313" key="3">
    <source>
        <dbReference type="Proteomes" id="UP000294071"/>
    </source>
</evidence>
<comment type="caution">
    <text evidence="2">The sequence shown here is derived from an EMBL/GenBank/DDBJ whole genome shotgun (WGS) entry which is preliminary data.</text>
</comment>
<evidence type="ECO:0000259" key="1">
    <source>
        <dbReference type="Pfam" id="PF00668"/>
    </source>
</evidence>
<keyword evidence="3" id="KW-1185">Reference proteome</keyword>
<dbReference type="EMBL" id="SDWT01000001">
    <property type="protein sequence ID" value="RYB94747.1"/>
    <property type="molecule type" value="Genomic_DNA"/>
</dbReference>
<dbReference type="GO" id="GO:0044550">
    <property type="term" value="P:secondary metabolite biosynthetic process"/>
    <property type="evidence" value="ECO:0007669"/>
    <property type="project" value="TreeGrafter"/>
</dbReference>